<protein>
    <submittedName>
        <fullName evidence="1">Uncharacterized protein</fullName>
    </submittedName>
</protein>
<dbReference type="AlphaFoldDB" id="A0A803LWI3"/>
<dbReference type="PANTHER" id="PTHR12904:SF23">
    <property type="entry name" value="PROTEIN ZER-1 HOMOLOG"/>
    <property type="match status" value="1"/>
</dbReference>
<dbReference type="SMART" id="SM00367">
    <property type="entry name" value="LRR_CC"/>
    <property type="match status" value="6"/>
</dbReference>
<dbReference type="Gramene" id="AUR62019834-RA">
    <property type="protein sequence ID" value="AUR62019834-RA:cds"/>
    <property type="gene ID" value="AUR62019834"/>
</dbReference>
<dbReference type="InterPro" id="IPR001611">
    <property type="entry name" value="Leu-rich_rpt"/>
</dbReference>
<dbReference type="EnsemblPlants" id="AUR62019834-RA">
    <property type="protein sequence ID" value="AUR62019834-RA:cds"/>
    <property type="gene ID" value="AUR62019834"/>
</dbReference>
<reference evidence="1" key="2">
    <citation type="submission" date="2021-03" db="UniProtKB">
        <authorList>
            <consortium name="EnsemblPlants"/>
        </authorList>
    </citation>
    <scope>IDENTIFICATION</scope>
</reference>
<sequence length="586" mass="64468">MKESKLEERERVTKMANIDSRLARMCIDAATDSRYAVDKWRLQRRSLERLPSPLASALLHRLLHRRLLFPSLLEVFKFSVEEVDLSGENSVDAEWMAYLGAFSYLCSLNVADCYRINNPALWPLAGMTSLMQLDLSRCMKVTDSGIKHLLSLSQLQKLHLSQTGVTADGVKLLSALRNLSTLDLGGLPVSDLALSSLRELTNLEYLDVWGSEISDEGAAALKNFPKLSFLNVAWTNITKFPNLQSIQSLNMSDCTILSALEDKSDRVTLRKLIAHGSSFPEAEMVFSTIEASCLSFLNLSNTSLSNFGFLRCMVALEQLDLSSCTIQDDAVEAISCIGANLRHLNLNNTKVSNAGLETLAGHVPNLEALSLSHTLIDDSAIAYMSTMPSLTTLDLSNTNIKGFIHPSRNEDEVFSLAALQDLKHLERLDLEKTKVNDAAVYALLGSGELSHLSLNSTALTDKCLEYLSQVKKLVRLSIQGTLLTNGAVESFNPPVTLEVLDLRGCWLLTIDSLRSFCKKYPGIRVRHDHLSLASADLNCSVPNAALSQKSLKASKLKQREGKSSVSPTLFNKEALGKYSILTPVSS</sequence>
<dbReference type="SUPFAM" id="SSF52047">
    <property type="entry name" value="RNI-like"/>
    <property type="match status" value="2"/>
</dbReference>
<dbReference type="OMA" id="KFPNLCF"/>
<reference evidence="1" key="1">
    <citation type="journal article" date="2017" name="Nature">
        <title>The genome of Chenopodium quinoa.</title>
        <authorList>
            <person name="Jarvis D.E."/>
            <person name="Ho Y.S."/>
            <person name="Lightfoot D.J."/>
            <person name="Schmoeckel S.M."/>
            <person name="Li B."/>
            <person name="Borm T.J.A."/>
            <person name="Ohyanagi H."/>
            <person name="Mineta K."/>
            <person name="Michell C.T."/>
            <person name="Saber N."/>
            <person name="Kharbatia N.M."/>
            <person name="Rupper R.R."/>
            <person name="Sharp A.R."/>
            <person name="Dally N."/>
            <person name="Boughton B.A."/>
            <person name="Woo Y.H."/>
            <person name="Gao G."/>
            <person name="Schijlen E.G.W.M."/>
            <person name="Guo X."/>
            <person name="Momin A.A."/>
            <person name="Negrao S."/>
            <person name="Al-Babili S."/>
            <person name="Gehring C."/>
            <person name="Roessner U."/>
            <person name="Jung C."/>
            <person name="Murphy K."/>
            <person name="Arold S.T."/>
            <person name="Gojobori T."/>
            <person name="van der Linden C.G."/>
            <person name="van Loo E.N."/>
            <person name="Jellen E.N."/>
            <person name="Maughan P.J."/>
            <person name="Tester M."/>
        </authorList>
    </citation>
    <scope>NUCLEOTIDE SEQUENCE [LARGE SCALE GENOMIC DNA]</scope>
    <source>
        <strain evidence="1">cv. PI 614886</strain>
    </source>
</reference>
<dbReference type="Proteomes" id="UP000596660">
    <property type="component" value="Unplaced"/>
</dbReference>
<dbReference type="Gene3D" id="3.80.10.10">
    <property type="entry name" value="Ribonuclease Inhibitor"/>
    <property type="match status" value="4"/>
</dbReference>
<evidence type="ECO:0000313" key="2">
    <source>
        <dbReference type="Proteomes" id="UP000596660"/>
    </source>
</evidence>
<dbReference type="Pfam" id="PF13516">
    <property type="entry name" value="LRR_6"/>
    <property type="match status" value="3"/>
</dbReference>
<dbReference type="InterPro" id="IPR051341">
    <property type="entry name" value="Zyg-11_UBL_adapter"/>
</dbReference>
<proteinExistence type="predicted"/>
<accession>A0A803LWI3</accession>
<keyword evidence="2" id="KW-1185">Reference proteome</keyword>
<evidence type="ECO:0000313" key="1">
    <source>
        <dbReference type="EnsemblPlants" id="AUR62019834-RA:cds"/>
    </source>
</evidence>
<dbReference type="SMART" id="SM00368">
    <property type="entry name" value="LRR_RI"/>
    <property type="match status" value="4"/>
</dbReference>
<organism evidence="1 2">
    <name type="scientific">Chenopodium quinoa</name>
    <name type="common">Quinoa</name>
    <dbReference type="NCBI Taxonomy" id="63459"/>
    <lineage>
        <taxon>Eukaryota</taxon>
        <taxon>Viridiplantae</taxon>
        <taxon>Streptophyta</taxon>
        <taxon>Embryophyta</taxon>
        <taxon>Tracheophyta</taxon>
        <taxon>Spermatophyta</taxon>
        <taxon>Magnoliopsida</taxon>
        <taxon>eudicotyledons</taxon>
        <taxon>Gunneridae</taxon>
        <taxon>Pentapetalae</taxon>
        <taxon>Caryophyllales</taxon>
        <taxon>Chenopodiaceae</taxon>
        <taxon>Chenopodioideae</taxon>
        <taxon>Atripliceae</taxon>
        <taxon>Chenopodium</taxon>
    </lineage>
</organism>
<dbReference type="InterPro" id="IPR006553">
    <property type="entry name" value="Leu-rich_rpt_Cys-con_subtyp"/>
</dbReference>
<dbReference type="InterPro" id="IPR032675">
    <property type="entry name" value="LRR_dom_sf"/>
</dbReference>
<dbReference type="PANTHER" id="PTHR12904">
    <property type="match status" value="1"/>
</dbReference>
<name>A0A803LWI3_CHEQI</name>